<proteinExistence type="predicted"/>
<feature type="non-terminal residue" evidence="1">
    <location>
        <position position="1"/>
    </location>
</feature>
<comment type="caution">
    <text evidence="1">The sequence shown here is derived from an EMBL/GenBank/DDBJ whole genome shotgun (WGS) entry which is preliminary data.</text>
</comment>
<name>A0ACA9RBS9_9GLOM</name>
<dbReference type="Proteomes" id="UP000789920">
    <property type="component" value="Unassembled WGS sequence"/>
</dbReference>
<gene>
    <name evidence="1" type="ORF">RPERSI_LOCUS18206</name>
</gene>
<evidence type="ECO:0000313" key="2">
    <source>
        <dbReference type="Proteomes" id="UP000789920"/>
    </source>
</evidence>
<evidence type="ECO:0000313" key="1">
    <source>
        <dbReference type="EMBL" id="CAG8785350.1"/>
    </source>
</evidence>
<protein>
    <submittedName>
        <fullName evidence="1">11899_t:CDS:1</fullName>
    </submittedName>
</protein>
<organism evidence="1 2">
    <name type="scientific">Racocetra persica</name>
    <dbReference type="NCBI Taxonomy" id="160502"/>
    <lineage>
        <taxon>Eukaryota</taxon>
        <taxon>Fungi</taxon>
        <taxon>Fungi incertae sedis</taxon>
        <taxon>Mucoromycota</taxon>
        <taxon>Glomeromycotina</taxon>
        <taxon>Glomeromycetes</taxon>
        <taxon>Diversisporales</taxon>
        <taxon>Gigasporaceae</taxon>
        <taxon>Racocetra</taxon>
    </lineage>
</organism>
<dbReference type="EMBL" id="CAJVQC010047853">
    <property type="protein sequence ID" value="CAG8785350.1"/>
    <property type="molecule type" value="Genomic_DNA"/>
</dbReference>
<reference evidence="1" key="1">
    <citation type="submission" date="2021-06" db="EMBL/GenBank/DDBJ databases">
        <authorList>
            <person name="Kallberg Y."/>
            <person name="Tangrot J."/>
            <person name="Rosling A."/>
        </authorList>
    </citation>
    <scope>NUCLEOTIDE SEQUENCE</scope>
    <source>
        <strain evidence="1">MA461A</strain>
    </source>
</reference>
<accession>A0ACA9RBS9</accession>
<keyword evidence="2" id="KW-1185">Reference proteome</keyword>
<sequence length="56" mass="6619">KFNDEWEENEEKNLFFTAITRPKMGLYITTSSEQECSDFINPANLDRNLVEFIDKS</sequence>